<evidence type="ECO:0000313" key="15">
    <source>
        <dbReference type="Proteomes" id="UP000521872"/>
    </source>
</evidence>
<keyword evidence="8" id="KW-0460">Magnesium</keyword>
<keyword evidence="5" id="KW-0637">Prenyltransferase</keyword>
<dbReference type="InterPro" id="IPR002088">
    <property type="entry name" value="Prenyl_trans_a"/>
</dbReference>
<gene>
    <name evidence="14" type="ORF">D9613_011128</name>
</gene>
<reference evidence="14 15" key="1">
    <citation type="submission" date="2019-12" db="EMBL/GenBank/DDBJ databases">
        <authorList>
            <person name="Floudas D."/>
            <person name="Bentzer J."/>
            <person name="Ahren D."/>
            <person name="Johansson T."/>
            <person name="Persson P."/>
            <person name="Tunlid A."/>
        </authorList>
    </citation>
    <scope>NUCLEOTIDE SEQUENCE [LARGE SCALE GENOMIC DNA]</scope>
    <source>
        <strain evidence="14 15">CBS 102.39</strain>
    </source>
</reference>
<dbReference type="GO" id="GO:0004662">
    <property type="term" value="F:CAAX-protein geranylgeranyltransferase activity"/>
    <property type="evidence" value="ECO:0007669"/>
    <property type="project" value="UniProtKB-EC"/>
</dbReference>
<evidence type="ECO:0000256" key="13">
    <source>
        <dbReference type="ARBA" id="ARBA00043219"/>
    </source>
</evidence>
<comment type="caution">
    <text evidence="14">The sequence shown here is derived from an EMBL/GenBank/DDBJ whole genome shotgun (WGS) entry which is preliminary data.</text>
</comment>
<name>A0A8H4QLS8_9AGAR</name>
<evidence type="ECO:0000256" key="6">
    <source>
        <dbReference type="ARBA" id="ARBA00022679"/>
    </source>
</evidence>
<evidence type="ECO:0000256" key="3">
    <source>
        <dbReference type="ARBA" id="ARBA00012700"/>
    </source>
</evidence>
<keyword evidence="7" id="KW-0677">Repeat</keyword>
<proteinExistence type="inferred from homology"/>
<dbReference type="EC" id="2.5.1.58" evidence="4"/>
<evidence type="ECO:0000256" key="10">
    <source>
        <dbReference type="ARBA" id="ARBA00041392"/>
    </source>
</evidence>
<keyword evidence="15" id="KW-1185">Reference proteome</keyword>
<protein>
    <recommendedName>
        <fullName evidence="9">Protein farnesyltransferase/geranylgeranyltransferase type-1 subunit alpha</fullName>
        <ecNumber evidence="4">2.5.1.58</ecNumber>
        <ecNumber evidence="3">2.5.1.59</ecNumber>
    </recommendedName>
    <alternativeName>
        <fullName evidence="12">CAAX farnesyltransferase subunit alpha</fullName>
    </alternativeName>
    <alternativeName>
        <fullName evidence="11">FTase-alpha</fullName>
    </alternativeName>
    <alternativeName>
        <fullName evidence="10">Ras proteins prenyltransferase subunit alpha</fullName>
    </alternativeName>
    <alternativeName>
        <fullName evidence="13">Type I protein geranyl-geranyltransferase subunit alpha</fullName>
    </alternativeName>
</protein>
<evidence type="ECO:0000256" key="12">
    <source>
        <dbReference type="ARBA" id="ARBA00043086"/>
    </source>
</evidence>
<evidence type="ECO:0000256" key="5">
    <source>
        <dbReference type="ARBA" id="ARBA00022602"/>
    </source>
</evidence>
<dbReference type="PANTHER" id="PTHR11129">
    <property type="entry name" value="PROTEIN FARNESYLTRANSFERASE ALPHA SUBUNIT/RAB GERANYLGERANYL TRANSFERASE ALPHA SUBUNIT"/>
    <property type="match status" value="1"/>
</dbReference>
<dbReference type="GO" id="GO:0005953">
    <property type="term" value="C:CAAX-protein geranylgeranyltransferase complex"/>
    <property type="evidence" value="ECO:0007669"/>
    <property type="project" value="TreeGrafter"/>
</dbReference>
<dbReference type="GO" id="GO:0005965">
    <property type="term" value="C:protein farnesyltransferase complex"/>
    <property type="evidence" value="ECO:0007669"/>
    <property type="project" value="TreeGrafter"/>
</dbReference>
<accession>A0A8H4QLS8</accession>
<dbReference type="SUPFAM" id="SSF48439">
    <property type="entry name" value="Protein prenylyltransferase"/>
    <property type="match status" value="1"/>
</dbReference>
<evidence type="ECO:0000256" key="8">
    <source>
        <dbReference type="ARBA" id="ARBA00022842"/>
    </source>
</evidence>
<evidence type="ECO:0000313" key="14">
    <source>
        <dbReference type="EMBL" id="KAF4613188.1"/>
    </source>
</evidence>
<dbReference type="PANTHER" id="PTHR11129:SF1">
    <property type="entry name" value="PROTEIN FARNESYLTRANSFERASE_GERANYLGERANYLTRANSFERASE TYPE-1 SUBUNIT ALPHA"/>
    <property type="match status" value="1"/>
</dbReference>
<dbReference type="EC" id="2.5.1.59" evidence="3"/>
<evidence type="ECO:0000256" key="1">
    <source>
        <dbReference type="ARBA" id="ARBA00001946"/>
    </source>
</evidence>
<organism evidence="14 15">
    <name type="scientific">Agrocybe pediades</name>
    <dbReference type="NCBI Taxonomy" id="84607"/>
    <lineage>
        <taxon>Eukaryota</taxon>
        <taxon>Fungi</taxon>
        <taxon>Dikarya</taxon>
        <taxon>Basidiomycota</taxon>
        <taxon>Agaricomycotina</taxon>
        <taxon>Agaricomycetes</taxon>
        <taxon>Agaricomycetidae</taxon>
        <taxon>Agaricales</taxon>
        <taxon>Agaricineae</taxon>
        <taxon>Strophariaceae</taxon>
        <taxon>Agrocybe</taxon>
    </lineage>
</organism>
<dbReference type="AlphaFoldDB" id="A0A8H4QLS8"/>
<sequence length="385" mass="44234">MPPIQYNDDEPLYSERPEWSDVQPLEQYENITPLAPIFYSPEYKDATGYLRAVVKSGEKSQRVLGLTESVIRMNPAHYSAWQYRYETLVALIPSDFKTPSTINSPDPLPQILQDEIKLLDQLSTAFLKTYQVWHHRRLLLLLTRQAGHELNFIKKGLIEVDEKNYHTWSYRQWILGSFGGLGGGGTDESGDWQAVDEDLWVGELDFVDMMLAQDVRNNSAWHHRFFVVWGCGVRDGEEDRERVLKRELIYAKQNISLAPNNPSAWNYLRGVLTHTKTPFSPLLPFAIQYIQPLDFGGNEGSGQEPKGIVDLENPPPSETAQLPCVQAMEFVADAWEADALQGDGDQEKLKRAVKVWERLATEHDVIRNKYWEHRIRDAHVAMKKL</sequence>
<evidence type="ECO:0000256" key="9">
    <source>
        <dbReference type="ARBA" id="ARBA00040965"/>
    </source>
</evidence>
<evidence type="ECO:0000256" key="4">
    <source>
        <dbReference type="ARBA" id="ARBA00012702"/>
    </source>
</evidence>
<evidence type="ECO:0000256" key="2">
    <source>
        <dbReference type="ARBA" id="ARBA00006734"/>
    </source>
</evidence>
<dbReference type="Proteomes" id="UP000521872">
    <property type="component" value="Unassembled WGS sequence"/>
</dbReference>
<dbReference type="EMBL" id="JAACJL010000046">
    <property type="protein sequence ID" value="KAF4613188.1"/>
    <property type="molecule type" value="Genomic_DNA"/>
</dbReference>
<evidence type="ECO:0000256" key="7">
    <source>
        <dbReference type="ARBA" id="ARBA00022737"/>
    </source>
</evidence>
<evidence type="ECO:0000256" key="11">
    <source>
        <dbReference type="ARBA" id="ARBA00042436"/>
    </source>
</evidence>
<dbReference type="GO" id="GO:0004660">
    <property type="term" value="F:protein farnesyltransferase activity"/>
    <property type="evidence" value="ECO:0007669"/>
    <property type="project" value="UniProtKB-EC"/>
</dbReference>
<keyword evidence="6" id="KW-0808">Transferase</keyword>
<comment type="cofactor">
    <cofactor evidence="1">
        <name>Mg(2+)</name>
        <dbReference type="ChEBI" id="CHEBI:18420"/>
    </cofactor>
</comment>
<dbReference type="PROSITE" id="PS51147">
    <property type="entry name" value="PFTA"/>
    <property type="match status" value="4"/>
</dbReference>
<comment type="similarity">
    <text evidence="2">Belongs to the protein prenyltransferase subunit alpha family.</text>
</comment>
<dbReference type="Pfam" id="PF01239">
    <property type="entry name" value="PPTA"/>
    <property type="match status" value="5"/>
</dbReference>
<dbReference type="Gene3D" id="1.25.40.120">
    <property type="entry name" value="Protein prenylyltransferase"/>
    <property type="match status" value="1"/>
</dbReference>